<reference evidence="1 2" key="1">
    <citation type="journal article" date="2019" name="Commun. Biol.">
        <title>The bagworm genome reveals a unique fibroin gene that provides high tensile strength.</title>
        <authorList>
            <person name="Kono N."/>
            <person name="Nakamura H."/>
            <person name="Ohtoshi R."/>
            <person name="Tomita M."/>
            <person name="Numata K."/>
            <person name="Arakawa K."/>
        </authorList>
    </citation>
    <scope>NUCLEOTIDE SEQUENCE [LARGE SCALE GENOMIC DNA]</scope>
</reference>
<organism evidence="1 2">
    <name type="scientific">Eumeta variegata</name>
    <name type="common">Bagworm moth</name>
    <name type="synonym">Eumeta japonica</name>
    <dbReference type="NCBI Taxonomy" id="151549"/>
    <lineage>
        <taxon>Eukaryota</taxon>
        <taxon>Metazoa</taxon>
        <taxon>Ecdysozoa</taxon>
        <taxon>Arthropoda</taxon>
        <taxon>Hexapoda</taxon>
        <taxon>Insecta</taxon>
        <taxon>Pterygota</taxon>
        <taxon>Neoptera</taxon>
        <taxon>Endopterygota</taxon>
        <taxon>Lepidoptera</taxon>
        <taxon>Glossata</taxon>
        <taxon>Ditrysia</taxon>
        <taxon>Tineoidea</taxon>
        <taxon>Psychidae</taxon>
        <taxon>Oiketicinae</taxon>
        <taxon>Eumeta</taxon>
    </lineage>
</organism>
<evidence type="ECO:0000313" key="1">
    <source>
        <dbReference type="EMBL" id="GBP13875.1"/>
    </source>
</evidence>
<dbReference type="AlphaFoldDB" id="A0A4C1TID0"/>
<comment type="caution">
    <text evidence="1">The sequence shown here is derived from an EMBL/GenBank/DDBJ whole genome shotgun (WGS) entry which is preliminary data.</text>
</comment>
<sequence length="91" mass="10362">MKHIIFEWGRIHRAEFNACKTRCFLVTHNPASSGIASIIIKDEKDFEELKALNVIGPQSLYRGCWAKKLISDNMATNSIDSLEHLLQCGMR</sequence>
<proteinExistence type="predicted"/>
<gene>
    <name evidence="1" type="ORF">EVAR_73992_1</name>
</gene>
<protein>
    <submittedName>
        <fullName evidence="1">Uncharacterized protein</fullName>
    </submittedName>
</protein>
<dbReference type="Proteomes" id="UP000299102">
    <property type="component" value="Unassembled WGS sequence"/>
</dbReference>
<name>A0A4C1TID0_EUMVA</name>
<keyword evidence="2" id="KW-1185">Reference proteome</keyword>
<dbReference type="EMBL" id="BGZK01005399">
    <property type="protein sequence ID" value="GBP13875.1"/>
    <property type="molecule type" value="Genomic_DNA"/>
</dbReference>
<accession>A0A4C1TID0</accession>
<evidence type="ECO:0000313" key="2">
    <source>
        <dbReference type="Proteomes" id="UP000299102"/>
    </source>
</evidence>